<dbReference type="Gene3D" id="1.10.1240.100">
    <property type="match status" value="1"/>
</dbReference>
<evidence type="ECO:0000259" key="6">
    <source>
        <dbReference type="PROSITE" id="PS52004"/>
    </source>
</evidence>
<dbReference type="InterPro" id="IPR009081">
    <property type="entry name" value="PP-bd_ACP"/>
</dbReference>
<dbReference type="Proteomes" id="UP000241645">
    <property type="component" value="Unassembled WGS sequence"/>
</dbReference>
<evidence type="ECO:0000256" key="1">
    <source>
        <dbReference type="ARBA" id="ARBA00001957"/>
    </source>
</evidence>
<evidence type="ECO:0000313" key="7">
    <source>
        <dbReference type="EMBL" id="PSK14480.1"/>
    </source>
</evidence>
<dbReference type="SUPFAM" id="SSF52777">
    <property type="entry name" value="CoA-dependent acyltransferases"/>
    <property type="match status" value="2"/>
</dbReference>
<sequence>MSKEIAVIGMSGMFPLADNLEELAPLLMSGADTVREAPLHRVKLAGLPLDRRYVPMAYVEHMEHFDYPFFRISQKEAKSMDPQQRVALQLACAAIEHAGYSLSSFRGTRTAVMMSAAGNQYGRLLREKSGVAFVGNHTAAIAGKISYYLDLRGTAMMIDTTCSSSLAAVHFACQSLRNKEADTALAGGVNLLPILDEIEALENEPLGIAAPDGRSKSFDERANGTGAGEGAGIVLLKRLEDAIRDGDYVHAVISGSAMNQDAARSNSLGAPSPVAQTEVIREAWEQAGIHPRQISYIEAHGTGTRLGDPIEIKGLTDAFRLYTTDTSFCAIGSVKSNIGHLGNSAGITGLIKVILSMRDDTLYPLVHFQKPNPLINFAESAVYPIDRAKPWQAEPKIAGISSFGLSGTNVHAVVREAGSGQLTKKGSVGKPQEEGHQLITLSAMTERSLTAFARHLGAYVQKNPFSLSQISYVLNAGRDDYPVRAAMVVNNLEQLKRYLDGLEQREGICETLPRAMVLLCSGDAPIEENLITRWMEEEPVWKHWWERCSRESDITHPHVRRTAMQICHYQVLSAKGFKALHVLGTGTGNFAVRFVTGQMTLAEGLAAANQYQEDAFDHTRLKVWASQFCTKHDALFFELASNGVLSRTLLAIDDLDNKPVFVHMPKESLLHSFQVLYQAGIKVDWQAYYKDSHSQRIPLPTYSFEPLVCWPEQNERVSIDVVPQQSISHEEHGVADKAVDETIEQAVHRIWREVLEHENFGEEDDFFELGGNSLMGTQMMGRMKTKFGVELDFEQLYEYSTVRTLSDYLRSLLSQQEPASKPAANELIRINRTGSLPLSHAQERMLMMHLQEPDSAYYHMPAHLKLTGVLDERALERSIQMLIERHEILRTVYASDNGDHRQRIVEANLSVLREDWTTLPRVDIDQRLKEQQYAIFQKPFDLSKDIPIRIALFKTGQEEFHLFLNIHHIAADGWSVDNFIREWSECYTAFIEGKSPRLRTLAYNYCDYAVWQKEWLLQGEGERQLTYWTQKLSGITGHLPLVTDKLRPPIPGFAGKVHTFAISETTTKALQVFCQEEKATFYMALFAIYSILLSRYSGESDVCIGSPVANRTRAELEPIIGYFSNTVVLRSKVTSGLPFRSYVQEVKRTVLEAFQHQDYPFDLLVKNLSVPRHRGCHPLFQHAFVLQNATSAKWQWPRVQVEWMEAKSLGAKFDFTLSLAEEDGRLKGFVEYSTDLFEEQTIAQMIRHYIRLLESAVASPGTSVEKLAMLSTEEEAGLVSTTSQSRGAEDYDFS</sequence>
<dbReference type="InterPro" id="IPR014031">
    <property type="entry name" value="Ketoacyl_synth_C"/>
</dbReference>
<keyword evidence="2" id="KW-0596">Phosphopantetheine</keyword>
<proteinExistence type="predicted"/>
<dbReference type="InterPro" id="IPR016039">
    <property type="entry name" value="Thiolase-like"/>
</dbReference>
<dbReference type="InterPro" id="IPR032821">
    <property type="entry name" value="PKS_assoc"/>
</dbReference>
<dbReference type="PROSITE" id="PS50075">
    <property type="entry name" value="CARRIER"/>
    <property type="match status" value="1"/>
</dbReference>
<evidence type="ECO:0008006" key="9">
    <source>
        <dbReference type="Google" id="ProtNLM"/>
    </source>
</evidence>
<comment type="cofactor">
    <cofactor evidence="1">
        <name>pantetheine 4'-phosphate</name>
        <dbReference type="ChEBI" id="CHEBI:47942"/>
    </cofactor>
</comment>
<accession>A0ABX5FW64</accession>
<dbReference type="EMBL" id="PXZO01000002">
    <property type="protein sequence ID" value="PSK14480.1"/>
    <property type="molecule type" value="Genomic_DNA"/>
</dbReference>
<dbReference type="Pfam" id="PF16197">
    <property type="entry name" value="KAsynt_C_assoc"/>
    <property type="match status" value="1"/>
</dbReference>
<feature type="domain" description="Carrier" evidence="5">
    <location>
        <begin position="738"/>
        <end position="813"/>
    </location>
</feature>
<dbReference type="Pfam" id="PF02801">
    <property type="entry name" value="Ketoacyl-synt_C"/>
    <property type="match status" value="1"/>
</dbReference>
<name>A0ABX5FW64_9BACL</name>
<evidence type="ECO:0000313" key="8">
    <source>
        <dbReference type="Proteomes" id="UP000241645"/>
    </source>
</evidence>
<feature type="domain" description="Ketosynthase family 3 (KS3)" evidence="6">
    <location>
        <begin position="2"/>
        <end position="416"/>
    </location>
</feature>
<dbReference type="SMART" id="SM00825">
    <property type="entry name" value="PKS_KS"/>
    <property type="match status" value="1"/>
</dbReference>
<keyword evidence="8" id="KW-1185">Reference proteome</keyword>
<gene>
    <name evidence="7" type="ORF">C7R92_02420</name>
</gene>
<dbReference type="CDD" id="cd19531">
    <property type="entry name" value="LCL_NRPS-like"/>
    <property type="match status" value="1"/>
</dbReference>
<dbReference type="Gene3D" id="1.10.1200.10">
    <property type="entry name" value="ACP-like"/>
    <property type="match status" value="1"/>
</dbReference>
<protein>
    <recommendedName>
        <fullName evidence="9">Polyketide synthase</fullName>
    </recommendedName>
</protein>
<dbReference type="Pfam" id="PF00668">
    <property type="entry name" value="Condensation"/>
    <property type="match status" value="1"/>
</dbReference>
<dbReference type="InterPro" id="IPR014030">
    <property type="entry name" value="Ketoacyl_synth_N"/>
</dbReference>
<dbReference type="InterPro" id="IPR020841">
    <property type="entry name" value="PKS_Beta-ketoAc_synthase_dom"/>
</dbReference>
<dbReference type="SUPFAM" id="SSF53901">
    <property type="entry name" value="Thiolase-like"/>
    <property type="match status" value="1"/>
</dbReference>
<organism evidence="7 8">
    <name type="scientific">Brevibacillus porteri</name>
    <dbReference type="NCBI Taxonomy" id="2126350"/>
    <lineage>
        <taxon>Bacteria</taxon>
        <taxon>Bacillati</taxon>
        <taxon>Bacillota</taxon>
        <taxon>Bacilli</taxon>
        <taxon>Bacillales</taxon>
        <taxon>Paenibacillaceae</taxon>
        <taxon>Brevibacillus</taxon>
    </lineage>
</organism>
<evidence type="ECO:0000259" key="5">
    <source>
        <dbReference type="PROSITE" id="PS50075"/>
    </source>
</evidence>
<dbReference type="Gene3D" id="3.40.47.10">
    <property type="match status" value="1"/>
</dbReference>
<keyword evidence="4" id="KW-0808">Transferase</keyword>
<dbReference type="CDD" id="cd00833">
    <property type="entry name" value="PKS"/>
    <property type="match status" value="1"/>
</dbReference>
<dbReference type="SUPFAM" id="SSF47336">
    <property type="entry name" value="ACP-like"/>
    <property type="match status" value="1"/>
</dbReference>
<dbReference type="SMART" id="SM00823">
    <property type="entry name" value="PKS_PP"/>
    <property type="match status" value="1"/>
</dbReference>
<keyword evidence="3" id="KW-0597">Phosphoprotein</keyword>
<dbReference type="Gene3D" id="3.30.559.30">
    <property type="entry name" value="Nonribosomal peptide synthetase, condensation domain"/>
    <property type="match status" value="1"/>
</dbReference>
<dbReference type="PANTHER" id="PTHR43775:SF37">
    <property type="entry name" value="SI:DKEY-61P9.11"/>
    <property type="match status" value="1"/>
</dbReference>
<evidence type="ECO:0000256" key="4">
    <source>
        <dbReference type="ARBA" id="ARBA00022679"/>
    </source>
</evidence>
<dbReference type="Pfam" id="PF00550">
    <property type="entry name" value="PP-binding"/>
    <property type="match status" value="1"/>
</dbReference>
<comment type="caution">
    <text evidence="7">The sequence shown here is derived from an EMBL/GenBank/DDBJ whole genome shotgun (WGS) entry which is preliminary data.</text>
</comment>
<dbReference type="Gene3D" id="3.30.559.10">
    <property type="entry name" value="Chloramphenicol acetyltransferase-like domain"/>
    <property type="match status" value="1"/>
</dbReference>
<dbReference type="Pfam" id="PF00109">
    <property type="entry name" value="ketoacyl-synt"/>
    <property type="match status" value="1"/>
</dbReference>
<dbReference type="InterPro" id="IPR023213">
    <property type="entry name" value="CAT-like_dom_sf"/>
</dbReference>
<dbReference type="PROSITE" id="PS52004">
    <property type="entry name" value="KS3_2"/>
    <property type="match status" value="1"/>
</dbReference>
<dbReference type="GeneID" id="95748999"/>
<dbReference type="PANTHER" id="PTHR43775">
    <property type="entry name" value="FATTY ACID SYNTHASE"/>
    <property type="match status" value="1"/>
</dbReference>
<dbReference type="InterPro" id="IPR036736">
    <property type="entry name" value="ACP-like_sf"/>
</dbReference>
<dbReference type="InterPro" id="IPR001242">
    <property type="entry name" value="Condensation_dom"/>
</dbReference>
<dbReference type="RefSeq" id="WP_106833117.1">
    <property type="nucleotide sequence ID" value="NZ_JARMEW010000014.1"/>
</dbReference>
<evidence type="ECO:0000256" key="3">
    <source>
        <dbReference type="ARBA" id="ARBA00022553"/>
    </source>
</evidence>
<dbReference type="InterPro" id="IPR020806">
    <property type="entry name" value="PKS_PP-bd"/>
</dbReference>
<reference evidence="7 8" key="1">
    <citation type="submission" date="2018-03" db="EMBL/GenBank/DDBJ databases">
        <title>Brevisbacillus phylogenomics.</title>
        <authorList>
            <person name="Dunlap C."/>
        </authorList>
    </citation>
    <scope>NUCLEOTIDE SEQUENCE [LARGE SCALE GENOMIC DNA]</scope>
    <source>
        <strain evidence="7 8">NRRL B-41110</strain>
    </source>
</reference>
<dbReference type="Gene3D" id="3.30.70.3290">
    <property type="match status" value="1"/>
</dbReference>
<evidence type="ECO:0000256" key="2">
    <source>
        <dbReference type="ARBA" id="ARBA00022450"/>
    </source>
</evidence>
<dbReference type="InterPro" id="IPR050091">
    <property type="entry name" value="PKS_NRPS_Biosynth_Enz"/>
</dbReference>